<name>A0A317E9L5_9PROT</name>
<proteinExistence type="inferred from homology"/>
<evidence type="ECO:0000313" key="6">
    <source>
        <dbReference type="EMBL" id="PWR22936.1"/>
    </source>
</evidence>
<evidence type="ECO:0000313" key="7">
    <source>
        <dbReference type="Proteomes" id="UP000245461"/>
    </source>
</evidence>
<dbReference type="EMBL" id="QGLE01000005">
    <property type="protein sequence ID" value="PWR22936.1"/>
    <property type="molecule type" value="Genomic_DNA"/>
</dbReference>
<keyword evidence="7" id="KW-1185">Reference proteome</keyword>
<evidence type="ECO:0000256" key="2">
    <source>
        <dbReference type="ARBA" id="ARBA00023143"/>
    </source>
</evidence>
<dbReference type="AlphaFoldDB" id="A0A317E9L5"/>
<dbReference type="PANTHER" id="PTHR42792">
    <property type="entry name" value="FLAGELLIN"/>
    <property type="match status" value="1"/>
</dbReference>
<dbReference type="Pfam" id="PF00669">
    <property type="entry name" value="Flagellin_N"/>
    <property type="match status" value="1"/>
</dbReference>
<keyword evidence="6" id="KW-0282">Flagellum</keyword>
<protein>
    <recommendedName>
        <fullName evidence="3">Flagellin</fullName>
    </recommendedName>
</protein>
<feature type="domain" description="Flagellin N-terminal" evidence="4">
    <location>
        <begin position="10"/>
        <end position="137"/>
    </location>
</feature>
<accession>A0A317E9L5</accession>
<feature type="domain" description="Flagellin C-terminal" evidence="5">
    <location>
        <begin position="214"/>
        <end position="298"/>
    </location>
</feature>
<dbReference type="InterPro" id="IPR046358">
    <property type="entry name" value="Flagellin_C"/>
</dbReference>
<dbReference type="InterPro" id="IPR001029">
    <property type="entry name" value="Flagellin_N"/>
</dbReference>
<reference evidence="6 7" key="1">
    <citation type="submission" date="2018-05" db="EMBL/GenBank/DDBJ databases">
        <title>Zavarzinia sp. HR-AS.</title>
        <authorList>
            <person name="Lee Y."/>
            <person name="Jeon C.O."/>
        </authorList>
    </citation>
    <scope>NUCLEOTIDE SEQUENCE [LARGE SCALE GENOMIC DNA]</scope>
    <source>
        <strain evidence="6 7">HR-AS</strain>
    </source>
</reference>
<organism evidence="6 7">
    <name type="scientific">Zavarzinia aquatilis</name>
    <dbReference type="NCBI Taxonomy" id="2211142"/>
    <lineage>
        <taxon>Bacteria</taxon>
        <taxon>Pseudomonadati</taxon>
        <taxon>Pseudomonadota</taxon>
        <taxon>Alphaproteobacteria</taxon>
        <taxon>Rhodospirillales</taxon>
        <taxon>Zavarziniaceae</taxon>
        <taxon>Zavarzinia</taxon>
    </lineage>
</organism>
<dbReference type="Proteomes" id="UP000245461">
    <property type="component" value="Unassembled WGS sequence"/>
</dbReference>
<dbReference type="InterPro" id="IPR001492">
    <property type="entry name" value="Flagellin"/>
</dbReference>
<keyword evidence="2 3" id="KW-0975">Bacterial flagellum</keyword>
<keyword evidence="6" id="KW-0966">Cell projection</keyword>
<dbReference type="SUPFAM" id="SSF64518">
    <property type="entry name" value="Phase 1 flagellin"/>
    <property type="match status" value="1"/>
</dbReference>
<dbReference type="OrthoDB" id="9808068at2"/>
<evidence type="ECO:0000259" key="5">
    <source>
        <dbReference type="Pfam" id="PF00700"/>
    </source>
</evidence>
<evidence type="ECO:0000256" key="1">
    <source>
        <dbReference type="ARBA" id="ARBA00005709"/>
    </source>
</evidence>
<dbReference type="PANTHER" id="PTHR42792:SF2">
    <property type="entry name" value="FLAGELLIN"/>
    <property type="match status" value="1"/>
</dbReference>
<dbReference type="GO" id="GO:0005576">
    <property type="term" value="C:extracellular region"/>
    <property type="evidence" value="ECO:0007669"/>
    <property type="project" value="UniProtKB-SubCell"/>
</dbReference>
<sequence length="299" mass="30888">MADIKLTATSRANLLSLNETTSLANRTQSRLSTGLKVSSAIDDATAYFAAKSLSDRASDLTSRKGNIDQGISSLKAAVNATQSAETLLKQIKGVAISAKTADDTTKADLSTQFADLLNQLNSLLGDASYQGTNLVNSTTQSLTVRFSEVTSAELTVNSRDLRAGALITVASAADAKGSDIFAAFLTGAGSAGAANGFSDIAASALISTIDTITDSLDSAISSVRATASSLGSNITLLQTRADFTQNYSNTLTEGSDKLTLADLNEEGANLVALQTRQQLALKALSFAGQSEQSVLSLLQ</sequence>
<gene>
    <name evidence="6" type="ORF">DKG74_11010</name>
</gene>
<comment type="function">
    <text evidence="3">Flagellin is the subunit protein which polymerizes to form the filaments of bacterial flagella.</text>
</comment>
<dbReference type="RefSeq" id="WP_109905650.1">
    <property type="nucleotide sequence ID" value="NZ_QGLE01000005.1"/>
</dbReference>
<comment type="caution">
    <text evidence="6">The sequence shown here is derived from an EMBL/GenBank/DDBJ whole genome shotgun (WGS) entry which is preliminary data.</text>
</comment>
<keyword evidence="3" id="KW-0964">Secreted</keyword>
<keyword evidence="6" id="KW-0969">Cilium</keyword>
<comment type="similarity">
    <text evidence="1 3">Belongs to the bacterial flagellin family.</text>
</comment>
<dbReference type="GO" id="GO:0009288">
    <property type="term" value="C:bacterial-type flagellum"/>
    <property type="evidence" value="ECO:0007669"/>
    <property type="project" value="UniProtKB-SubCell"/>
</dbReference>
<dbReference type="GO" id="GO:0005198">
    <property type="term" value="F:structural molecule activity"/>
    <property type="evidence" value="ECO:0007669"/>
    <property type="project" value="UniProtKB-UniRule"/>
</dbReference>
<evidence type="ECO:0000259" key="4">
    <source>
        <dbReference type="Pfam" id="PF00669"/>
    </source>
</evidence>
<dbReference type="Pfam" id="PF00700">
    <property type="entry name" value="Flagellin_C"/>
    <property type="match status" value="1"/>
</dbReference>
<evidence type="ECO:0000256" key="3">
    <source>
        <dbReference type="RuleBase" id="RU362073"/>
    </source>
</evidence>
<comment type="subcellular location">
    <subcellularLocation>
        <location evidence="3">Secreted</location>
    </subcellularLocation>
    <subcellularLocation>
        <location evidence="3">Bacterial flagellum</location>
    </subcellularLocation>
</comment>
<dbReference type="Gene3D" id="1.20.1330.10">
    <property type="entry name" value="f41 fragment of flagellin, N-terminal domain"/>
    <property type="match status" value="1"/>
</dbReference>